<keyword evidence="1" id="KW-0812">Transmembrane</keyword>
<keyword evidence="1" id="KW-0472">Membrane</keyword>
<sequence length="81" mass="9136">MLKTVDNNSSIEVLGCVLYTHQFTLLLLIGIILLVAMVGSICITLQEKTKKETINRQISRQPSLFIFSGNQIKENHHKPIT</sequence>
<proteinExistence type="predicted"/>
<accession>A0A4Y5T7Y0</accession>
<evidence type="ECO:0000256" key="1">
    <source>
        <dbReference type="SAM" id="Phobius"/>
    </source>
</evidence>
<dbReference type="EMBL" id="MG940857">
    <property type="protein sequence ID" value="QDB64175.1"/>
    <property type="molecule type" value="Genomic_DNA"/>
</dbReference>
<gene>
    <name evidence="2" type="primary">nad6b</name>
</gene>
<organism evidence="2">
    <name type="scientific">Ishige okamurae</name>
    <dbReference type="NCBI Taxonomy" id="233772"/>
    <lineage>
        <taxon>Eukaryota</taxon>
        <taxon>Sar</taxon>
        <taxon>Stramenopiles</taxon>
        <taxon>Ochrophyta</taxon>
        <taxon>PX clade</taxon>
        <taxon>Phaeophyceae</taxon>
        <taxon>Ectocarpales</taxon>
        <taxon>Ishigeaceae</taxon>
        <taxon>Ishige</taxon>
    </lineage>
</organism>
<keyword evidence="1" id="KW-1133">Transmembrane helix</keyword>
<dbReference type="InterPro" id="IPR042106">
    <property type="entry name" value="Nuo/plastoQ_OxRdtase_6_NuoJ"/>
</dbReference>
<feature type="transmembrane region" description="Helical" evidence="1">
    <location>
        <begin position="23"/>
        <end position="45"/>
    </location>
</feature>
<evidence type="ECO:0000313" key="2">
    <source>
        <dbReference type="EMBL" id="QDB64175.1"/>
    </source>
</evidence>
<name>A0A4Y5T7Y0_9PHAE</name>
<keyword evidence="2" id="KW-0496">Mitochondrion</keyword>
<geneLocation type="mitochondrion" evidence="2"/>
<dbReference type="AlphaFoldDB" id="A0A4Y5T7Y0"/>
<dbReference type="Gene3D" id="1.20.120.1200">
    <property type="entry name" value="NADH-ubiquinone/plastoquinone oxidoreductase chain 6, subunit NuoJ"/>
    <property type="match status" value="1"/>
</dbReference>
<protein>
    <submittedName>
        <fullName evidence="2">NADH dehydrogenase subunit 6b</fullName>
    </submittedName>
</protein>
<reference evidence="2" key="1">
    <citation type="submission" date="2018-02" db="EMBL/GenBank/DDBJ databases">
        <title>Mitochondrial genome of the brown alga Ishige okamurae.</title>
        <authorList>
            <person name="Liu F."/>
        </authorList>
    </citation>
    <scope>NUCLEOTIDE SEQUENCE</scope>
</reference>